<dbReference type="InterPro" id="IPR003594">
    <property type="entry name" value="HATPase_dom"/>
</dbReference>
<reference evidence="11" key="1">
    <citation type="submission" date="2018-03" db="EMBL/GenBank/DDBJ databases">
        <authorList>
            <person name="Sun L."/>
            <person name="Liu H."/>
            <person name="Chen W."/>
            <person name="Huang K."/>
            <person name="Liu W."/>
            <person name="Gao X."/>
        </authorList>
    </citation>
    <scope>NUCLEOTIDE SEQUENCE [LARGE SCALE GENOMIC DNA]</scope>
    <source>
        <strain evidence="11">SH9</strain>
    </source>
</reference>
<dbReference type="SMART" id="SM00387">
    <property type="entry name" value="HATPase_c"/>
    <property type="match status" value="1"/>
</dbReference>
<dbReference type="EC" id="2.7.13.3" evidence="2"/>
<dbReference type="InterPro" id="IPR036890">
    <property type="entry name" value="HATPase_C_sf"/>
</dbReference>
<dbReference type="RefSeq" id="WP_106336061.1">
    <property type="nucleotide sequence ID" value="NZ_PVZS01000006.1"/>
</dbReference>
<dbReference type="GO" id="GO:0016020">
    <property type="term" value="C:membrane"/>
    <property type="evidence" value="ECO:0007669"/>
    <property type="project" value="UniProtKB-SubCell"/>
</dbReference>
<evidence type="ECO:0000259" key="8">
    <source>
        <dbReference type="PROSITE" id="PS50109"/>
    </source>
</evidence>
<dbReference type="InterPro" id="IPR004358">
    <property type="entry name" value="Sig_transdc_His_kin-like_C"/>
</dbReference>
<dbReference type="InterPro" id="IPR035965">
    <property type="entry name" value="PAS-like_dom_sf"/>
</dbReference>
<organism evidence="10 11">
    <name type="scientific">Alsobacter soli</name>
    <dbReference type="NCBI Taxonomy" id="2109933"/>
    <lineage>
        <taxon>Bacteria</taxon>
        <taxon>Pseudomonadati</taxon>
        <taxon>Pseudomonadota</taxon>
        <taxon>Alphaproteobacteria</taxon>
        <taxon>Hyphomicrobiales</taxon>
        <taxon>Alsobacteraceae</taxon>
        <taxon>Alsobacter</taxon>
    </lineage>
</organism>
<gene>
    <name evidence="10" type="ORF">SLNSH_07525</name>
</gene>
<dbReference type="OrthoDB" id="9810730at2"/>
<sequence length="617" mass="68401">MDGTTGGRRQPAPEHGQAPQLDFGALFECAPNPYVILDTAFRIVAMNQAYLRVTMRRREEILGRNMFEAFPAGPADADGSSTRMLRDSLTRVLRTGAVDHLALIKYDIPGPDGRFEERYWSATHTPLFDHRGELALILQHTVDVTELHRLREASARAGWNSDKADGKVEGELLQRAHAVQQANVSLEAETRHLRNLFEQAPGFMAVLRGPEHVFEIANAAYSKVIGHRDVVGRTLRDALPEIAGQGFFEILDAVYQSGEPFVGRGIKVYLQPQPNAAPERRYLDFVYQPIFDADGAVTGIFVQGNDITEQKRAEEAVRESEARVRRLNDTLEQRVVDRTLELQDARDALQRINDNLEAIVTARIADLRAANDEIQRFAYIVSHDLRAPLVNIMGFTSELESLRGQFSKFLSGQAEEVVPEAVRVGVEEDLPEAIGFIRSSTDKMDRLIKAILRLSREGRRVLAPEPLVMTDLLEGVLGTLAHQSEGVSFHVEQLPDIVSDRLAIEQIFANLAENAVKYLDPARPGRVTIAGSEQGPVVRYTVADNGRGIDPRDFDRIFDLFRRSGAQDRPGEGIGLAHVRALVRRLGGAITVASELGVGTTFTVDLPKVLEHGADHS</sequence>
<evidence type="ECO:0000313" key="11">
    <source>
        <dbReference type="Proteomes" id="UP000239772"/>
    </source>
</evidence>
<dbReference type="GO" id="GO:0030295">
    <property type="term" value="F:protein kinase activator activity"/>
    <property type="evidence" value="ECO:0007669"/>
    <property type="project" value="TreeGrafter"/>
</dbReference>
<dbReference type="CDD" id="cd00130">
    <property type="entry name" value="PAS"/>
    <property type="match status" value="1"/>
</dbReference>
<dbReference type="PROSITE" id="PS50113">
    <property type="entry name" value="PAC"/>
    <property type="match status" value="1"/>
</dbReference>
<dbReference type="PRINTS" id="PR00344">
    <property type="entry name" value="BCTRLSENSOR"/>
</dbReference>
<dbReference type="Pfam" id="PF02518">
    <property type="entry name" value="HATPase_c"/>
    <property type="match status" value="1"/>
</dbReference>
<dbReference type="SMART" id="SM00388">
    <property type="entry name" value="HisKA"/>
    <property type="match status" value="1"/>
</dbReference>
<dbReference type="Gene3D" id="3.30.450.20">
    <property type="entry name" value="PAS domain"/>
    <property type="match status" value="2"/>
</dbReference>
<name>A0A2T1HVX1_9HYPH</name>
<evidence type="ECO:0000256" key="2">
    <source>
        <dbReference type="ARBA" id="ARBA00012438"/>
    </source>
</evidence>
<dbReference type="InterPro" id="IPR013656">
    <property type="entry name" value="PAS_4"/>
</dbReference>
<comment type="caution">
    <text evidence="10">The sequence shown here is derived from an EMBL/GenBank/DDBJ whole genome shotgun (WGS) entry which is preliminary data.</text>
</comment>
<dbReference type="Gene3D" id="3.30.565.10">
    <property type="entry name" value="Histidine kinase-like ATPase, C-terminal domain"/>
    <property type="match status" value="1"/>
</dbReference>
<keyword evidence="4" id="KW-0808">Transferase</keyword>
<keyword evidence="3" id="KW-0597">Phosphoprotein</keyword>
<dbReference type="Pfam" id="PF08448">
    <property type="entry name" value="PAS_4"/>
    <property type="match status" value="2"/>
</dbReference>
<evidence type="ECO:0000259" key="9">
    <source>
        <dbReference type="PROSITE" id="PS50113"/>
    </source>
</evidence>
<dbReference type="PROSITE" id="PS50109">
    <property type="entry name" value="HIS_KIN"/>
    <property type="match status" value="1"/>
</dbReference>
<evidence type="ECO:0000256" key="1">
    <source>
        <dbReference type="ARBA" id="ARBA00000085"/>
    </source>
</evidence>
<evidence type="ECO:0000256" key="3">
    <source>
        <dbReference type="ARBA" id="ARBA00022553"/>
    </source>
</evidence>
<evidence type="ECO:0000256" key="4">
    <source>
        <dbReference type="ARBA" id="ARBA00022679"/>
    </source>
</evidence>
<dbReference type="EMBL" id="PVZS01000006">
    <property type="protein sequence ID" value="PSC05817.1"/>
    <property type="molecule type" value="Genomic_DNA"/>
</dbReference>
<keyword evidence="7" id="KW-0175">Coiled coil</keyword>
<dbReference type="Pfam" id="PF00512">
    <property type="entry name" value="HisKA"/>
    <property type="match status" value="1"/>
</dbReference>
<dbReference type="InterPro" id="IPR003661">
    <property type="entry name" value="HisK_dim/P_dom"/>
</dbReference>
<dbReference type="Proteomes" id="UP000239772">
    <property type="component" value="Unassembled WGS sequence"/>
</dbReference>
<dbReference type="InterPro" id="IPR050351">
    <property type="entry name" value="BphY/WalK/GraS-like"/>
</dbReference>
<dbReference type="SUPFAM" id="SSF55874">
    <property type="entry name" value="ATPase domain of HSP90 chaperone/DNA topoisomerase II/histidine kinase"/>
    <property type="match status" value="1"/>
</dbReference>
<evidence type="ECO:0000256" key="6">
    <source>
        <dbReference type="ARBA" id="ARBA00023136"/>
    </source>
</evidence>
<dbReference type="CDD" id="cd00082">
    <property type="entry name" value="HisKA"/>
    <property type="match status" value="1"/>
</dbReference>
<dbReference type="PANTHER" id="PTHR42878:SF15">
    <property type="entry name" value="BACTERIOPHYTOCHROME"/>
    <property type="match status" value="1"/>
</dbReference>
<keyword evidence="6" id="KW-0472">Membrane</keyword>
<dbReference type="PANTHER" id="PTHR42878">
    <property type="entry name" value="TWO-COMPONENT HISTIDINE KINASE"/>
    <property type="match status" value="1"/>
</dbReference>
<keyword evidence="11" id="KW-1185">Reference proteome</keyword>
<evidence type="ECO:0000313" key="10">
    <source>
        <dbReference type="EMBL" id="PSC05817.1"/>
    </source>
</evidence>
<feature type="coiled-coil region" evidence="7">
    <location>
        <begin position="310"/>
        <end position="362"/>
    </location>
</feature>
<dbReference type="AlphaFoldDB" id="A0A2T1HVX1"/>
<dbReference type="GO" id="GO:0000156">
    <property type="term" value="F:phosphorelay response regulator activity"/>
    <property type="evidence" value="ECO:0007669"/>
    <property type="project" value="TreeGrafter"/>
</dbReference>
<keyword evidence="5" id="KW-0418">Kinase</keyword>
<dbReference type="InterPro" id="IPR036097">
    <property type="entry name" value="HisK_dim/P_sf"/>
</dbReference>
<feature type="domain" description="PAC" evidence="9">
    <location>
        <begin position="264"/>
        <end position="319"/>
    </location>
</feature>
<evidence type="ECO:0000256" key="5">
    <source>
        <dbReference type="ARBA" id="ARBA00022777"/>
    </source>
</evidence>
<protein>
    <recommendedName>
        <fullName evidence="2">histidine kinase</fullName>
        <ecNumber evidence="2">2.7.13.3</ecNumber>
    </recommendedName>
</protein>
<dbReference type="GO" id="GO:0007234">
    <property type="term" value="P:osmosensory signaling via phosphorelay pathway"/>
    <property type="evidence" value="ECO:0007669"/>
    <property type="project" value="TreeGrafter"/>
</dbReference>
<dbReference type="Gene3D" id="1.10.287.130">
    <property type="match status" value="1"/>
</dbReference>
<dbReference type="InterPro" id="IPR000014">
    <property type="entry name" value="PAS"/>
</dbReference>
<accession>A0A2T1HVX1</accession>
<comment type="catalytic activity">
    <reaction evidence="1">
        <text>ATP + protein L-histidine = ADP + protein N-phospho-L-histidine.</text>
        <dbReference type="EC" id="2.7.13.3"/>
    </reaction>
</comment>
<dbReference type="SUPFAM" id="SSF55785">
    <property type="entry name" value="PYP-like sensor domain (PAS domain)"/>
    <property type="match status" value="2"/>
</dbReference>
<feature type="domain" description="Histidine kinase" evidence="8">
    <location>
        <begin position="380"/>
        <end position="610"/>
    </location>
</feature>
<dbReference type="SUPFAM" id="SSF47384">
    <property type="entry name" value="Homodimeric domain of signal transducing histidine kinase"/>
    <property type="match status" value="1"/>
</dbReference>
<dbReference type="InterPro" id="IPR005467">
    <property type="entry name" value="His_kinase_dom"/>
</dbReference>
<dbReference type="GO" id="GO:0000155">
    <property type="term" value="F:phosphorelay sensor kinase activity"/>
    <property type="evidence" value="ECO:0007669"/>
    <property type="project" value="InterPro"/>
</dbReference>
<dbReference type="SMART" id="SM00091">
    <property type="entry name" value="PAS"/>
    <property type="match status" value="2"/>
</dbReference>
<proteinExistence type="predicted"/>
<evidence type="ECO:0000256" key="7">
    <source>
        <dbReference type="SAM" id="Coils"/>
    </source>
</evidence>
<dbReference type="InterPro" id="IPR000700">
    <property type="entry name" value="PAS-assoc_C"/>
</dbReference>